<keyword evidence="2" id="KW-1185">Reference proteome</keyword>
<evidence type="ECO:0000313" key="2">
    <source>
        <dbReference type="Proteomes" id="UP000295706"/>
    </source>
</evidence>
<dbReference type="RefSeq" id="WP_132117899.1">
    <property type="nucleotide sequence ID" value="NZ_SMJU01000007.1"/>
</dbReference>
<sequence>MPYFESLEQFIASVTARLNKPRRGVSGSEGVTAADFREAMIDTAKRAEDLILFGQENIAPAMALITQLYSSFPKITLAALRALEYDPDASDAQPAYLITDLDEFFRYDVSEAGADNGTTIVVDAADGRWVRTSLFQAAFSAKSVYEQWLDEGNIGSFSDMMETLVGEPGSNGASAYALWLADNPGGTLEDFFLSLKGDPGEDADISFIDGGTTGQVLAKASAVDKDVEWIDPPVPDANLGLIQAVQGGSSVTMTSADVQYTGCSLTLTPGTWLVSGRIVFTRNSTGISQYRADISGVGVAVPTCFQSSVSVNPHQVSMPLIGIITVASSTSISIKGMSSTTGCLIVYSNIQAVKIAP</sequence>
<comment type="caution">
    <text evidence="1">The sequence shown here is derived from an EMBL/GenBank/DDBJ whole genome shotgun (WGS) entry which is preliminary data.</text>
</comment>
<reference evidence="1 2" key="1">
    <citation type="submission" date="2019-02" db="EMBL/GenBank/DDBJ databases">
        <title>Arundinibacter roseus gen. nov., sp. nov., a new member of the family Cytophagaceae.</title>
        <authorList>
            <person name="Szuroczki S."/>
            <person name="Khayer B."/>
            <person name="Sproer C."/>
            <person name="Toumi M."/>
            <person name="Szabo A."/>
            <person name="Felfoldi T."/>
            <person name="Schumann P."/>
            <person name="Toth E."/>
        </authorList>
    </citation>
    <scope>NUCLEOTIDE SEQUENCE [LARGE SCALE GENOMIC DNA]</scope>
    <source>
        <strain evidence="1 2">DMA-k-7a</strain>
    </source>
</reference>
<dbReference type="AlphaFoldDB" id="A0A4R4KD37"/>
<protein>
    <submittedName>
        <fullName evidence="1">Uncharacterized protein</fullName>
    </submittedName>
</protein>
<dbReference type="Proteomes" id="UP000295706">
    <property type="component" value="Unassembled WGS sequence"/>
</dbReference>
<gene>
    <name evidence="1" type="ORF">EZE20_11960</name>
</gene>
<organism evidence="1 2">
    <name type="scientific">Arundinibacter roseus</name>
    <dbReference type="NCBI Taxonomy" id="2070510"/>
    <lineage>
        <taxon>Bacteria</taxon>
        <taxon>Pseudomonadati</taxon>
        <taxon>Bacteroidota</taxon>
        <taxon>Cytophagia</taxon>
        <taxon>Cytophagales</taxon>
        <taxon>Spirosomataceae</taxon>
        <taxon>Arundinibacter</taxon>
    </lineage>
</organism>
<evidence type="ECO:0000313" key="1">
    <source>
        <dbReference type="EMBL" id="TDB64391.1"/>
    </source>
</evidence>
<name>A0A4R4KD37_9BACT</name>
<accession>A0A4R4KD37</accession>
<proteinExistence type="predicted"/>
<dbReference type="EMBL" id="SMJU01000007">
    <property type="protein sequence ID" value="TDB64391.1"/>
    <property type="molecule type" value="Genomic_DNA"/>
</dbReference>